<evidence type="ECO:0000256" key="2">
    <source>
        <dbReference type="ARBA" id="ARBA00016007"/>
    </source>
</evidence>
<dbReference type="Proteomes" id="UP000005225">
    <property type="component" value="Unassembled WGS sequence"/>
</dbReference>
<dbReference type="GeneTree" id="ENSGT00390000000560"/>
<dbReference type="GO" id="GO:0036064">
    <property type="term" value="C:ciliary basal body"/>
    <property type="evidence" value="ECO:0007669"/>
    <property type="project" value="TreeGrafter"/>
</dbReference>
<proteinExistence type="inferred from homology"/>
<reference evidence="6" key="2">
    <citation type="submission" date="2025-08" db="UniProtKB">
        <authorList>
            <consortium name="Ensembl"/>
        </authorList>
    </citation>
    <scope>IDENTIFICATION</scope>
</reference>
<evidence type="ECO:0000313" key="7">
    <source>
        <dbReference type="Proteomes" id="UP000005225"/>
    </source>
</evidence>
<sequence length="362" mass="40345">MSGYPHHPPGATPQARARSLLIPIPEDDKLKDLEAANPSLTEFLKAKNLSLSKEDITSRIYSKEASRHSARLDHNPAAKQPVVGYGLEYQQPFFKDPKGANDLLDEEEEEDDRWTGSHLPSSMEQTHSARIAAGTPPGSTYLPFFPTPLEGMGPEYLPSGTLSGADAPVSPARSPDTDLAAHGESLGDWHLRTLQTSYEALQDENCKLRRKLSEVQRFSETQTEMVRTLERKLEAKMIKDKINYHDLESVVQKVEQNLELMTKRAVKAETHIMKLKQEVHLLQAQVSDFKHENEALRSGHSTSLNVVKQNTDVALENLHVVMNSAQASIKQLASGAETLNLVAEILKSIDKISEVKEEEEED</sequence>
<dbReference type="GO" id="GO:0030496">
    <property type="term" value="C:midbody"/>
    <property type="evidence" value="ECO:0007669"/>
    <property type="project" value="TreeGrafter"/>
</dbReference>
<dbReference type="PANTHER" id="PTHR31259:SF3">
    <property type="entry name" value="ENDOSOME-ASSOCIATED-TRAFFICKING REGULATOR 1"/>
    <property type="match status" value="1"/>
</dbReference>
<keyword evidence="3 4" id="KW-0175">Coiled coil</keyword>
<name>H0XUM4_OTOGA</name>
<feature type="compositionally biased region" description="Acidic residues" evidence="5">
    <location>
        <begin position="103"/>
        <end position="112"/>
    </location>
</feature>
<reference evidence="7" key="1">
    <citation type="submission" date="2011-03" db="EMBL/GenBank/DDBJ databases">
        <title>Version 3 of the genome sequence of Otolemur garnettii (Bushbaby).</title>
        <authorList>
            <consortium name="The Broad Institute Genome Sequencing Platform"/>
            <person name="Di Palma F."/>
            <person name="Johnson J."/>
            <person name="Lander E.S."/>
            <person name="Lindblad-Toh K."/>
            <person name="Jaffe D.B."/>
            <person name="Gnerre S."/>
            <person name="MacCallum I."/>
            <person name="Przybylski D."/>
            <person name="Ribeiro F.J."/>
            <person name="Burton J.N."/>
            <person name="Walker B.J."/>
            <person name="Sharpe T."/>
            <person name="Hall G."/>
        </authorList>
    </citation>
    <scope>NUCLEOTIDE SEQUENCE [LARGE SCALE GENOMIC DNA]</scope>
</reference>
<evidence type="ECO:0000313" key="6">
    <source>
        <dbReference type="Ensembl" id="ENSOGAP00000019816.1"/>
    </source>
</evidence>
<evidence type="ECO:0000256" key="5">
    <source>
        <dbReference type="SAM" id="MobiDB-lite"/>
    </source>
</evidence>
<dbReference type="GO" id="GO:0032465">
    <property type="term" value="P:regulation of cytokinesis"/>
    <property type="evidence" value="ECO:0007669"/>
    <property type="project" value="TreeGrafter"/>
</dbReference>
<dbReference type="EMBL" id="AAQR03091075">
    <property type="status" value="NOT_ANNOTATED_CDS"/>
    <property type="molecule type" value="Genomic_DNA"/>
</dbReference>
<dbReference type="eggNOG" id="ENOG502QUJK">
    <property type="taxonomic scope" value="Eukaryota"/>
</dbReference>
<reference evidence="6" key="3">
    <citation type="submission" date="2025-09" db="UniProtKB">
        <authorList>
            <consortium name="Ensembl"/>
        </authorList>
    </citation>
    <scope>IDENTIFICATION</scope>
</reference>
<dbReference type="GO" id="GO:0055037">
    <property type="term" value="C:recycling endosome"/>
    <property type="evidence" value="ECO:0007669"/>
    <property type="project" value="TreeGrafter"/>
</dbReference>
<feature type="coiled-coil region" evidence="4">
    <location>
        <begin position="244"/>
        <end position="292"/>
    </location>
</feature>
<accession>H0XUM4</accession>
<dbReference type="InterPro" id="IPR026757">
    <property type="entry name" value="ENTR1"/>
</dbReference>
<comment type="similarity">
    <text evidence="1">Belongs to the ENTR1 family.</text>
</comment>
<dbReference type="GO" id="GO:0045724">
    <property type="term" value="P:positive regulation of cilium assembly"/>
    <property type="evidence" value="ECO:0007669"/>
    <property type="project" value="TreeGrafter"/>
</dbReference>
<protein>
    <recommendedName>
        <fullName evidence="2">Endosome-associated-trafficking regulator 1</fullName>
    </recommendedName>
</protein>
<dbReference type="AlphaFoldDB" id="H0XUM4"/>
<feature type="region of interest" description="Disordered" evidence="5">
    <location>
        <begin position="97"/>
        <end position="122"/>
    </location>
</feature>
<dbReference type="GO" id="GO:1903566">
    <property type="term" value="P:positive regulation of protein localization to cilium"/>
    <property type="evidence" value="ECO:0007669"/>
    <property type="project" value="TreeGrafter"/>
</dbReference>
<evidence type="ECO:0000256" key="4">
    <source>
        <dbReference type="SAM" id="Coils"/>
    </source>
</evidence>
<dbReference type="PANTHER" id="PTHR31259">
    <property type="entry name" value="ENDOSOME-ASSOCIATED TRAFFICKING REGULATOR 1"/>
    <property type="match status" value="1"/>
</dbReference>
<dbReference type="HOGENOM" id="CLU_051353_0_0_1"/>
<organism evidence="6 7">
    <name type="scientific">Otolemur garnettii</name>
    <name type="common">Small-eared galago</name>
    <name type="synonym">Garnett's greater bushbaby</name>
    <dbReference type="NCBI Taxonomy" id="30611"/>
    <lineage>
        <taxon>Eukaryota</taxon>
        <taxon>Metazoa</taxon>
        <taxon>Chordata</taxon>
        <taxon>Craniata</taxon>
        <taxon>Vertebrata</taxon>
        <taxon>Euteleostomi</taxon>
        <taxon>Mammalia</taxon>
        <taxon>Eutheria</taxon>
        <taxon>Euarchontoglires</taxon>
        <taxon>Primates</taxon>
        <taxon>Strepsirrhini</taxon>
        <taxon>Lorisiformes</taxon>
        <taxon>Galagidae</taxon>
        <taxon>Otolemur</taxon>
    </lineage>
</organism>
<dbReference type="GO" id="GO:0005769">
    <property type="term" value="C:early endosome"/>
    <property type="evidence" value="ECO:0007669"/>
    <property type="project" value="TreeGrafter"/>
</dbReference>
<dbReference type="InParanoid" id="H0XUM4"/>
<dbReference type="GO" id="GO:0005813">
    <property type="term" value="C:centrosome"/>
    <property type="evidence" value="ECO:0007669"/>
    <property type="project" value="TreeGrafter"/>
</dbReference>
<dbReference type="Ensembl" id="ENSOGAT00000029252.1">
    <property type="protein sequence ID" value="ENSOGAP00000019816.1"/>
    <property type="gene ID" value="ENSOGAG00000026045.1"/>
</dbReference>
<evidence type="ECO:0000256" key="3">
    <source>
        <dbReference type="ARBA" id="ARBA00023054"/>
    </source>
</evidence>
<evidence type="ECO:0000256" key="1">
    <source>
        <dbReference type="ARBA" id="ARBA00007791"/>
    </source>
</evidence>
<keyword evidence="7" id="KW-1185">Reference proteome</keyword>